<organism evidence="1 2">
    <name type="scientific">Trichothecium roseum</name>
    <dbReference type="NCBI Taxonomy" id="47278"/>
    <lineage>
        <taxon>Eukaryota</taxon>
        <taxon>Fungi</taxon>
        <taxon>Dikarya</taxon>
        <taxon>Ascomycota</taxon>
        <taxon>Pezizomycotina</taxon>
        <taxon>Sordariomycetes</taxon>
        <taxon>Hypocreomycetidae</taxon>
        <taxon>Hypocreales</taxon>
        <taxon>Hypocreales incertae sedis</taxon>
        <taxon>Trichothecium</taxon>
    </lineage>
</organism>
<evidence type="ECO:0000313" key="1">
    <source>
        <dbReference type="EMBL" id="KAI9903940.1"/>
    </source>
</evidence>
<comment type="caution">
    <text evidence="1">The sequence shown here is derived from an EMBL/GenBank/DDBJ whole genome shotgun (WGS) entry which is preliminary data.</text>
</comment>
<proteinExistence type="predicted"/>
<name>A0ACC0VBY3_9HYPO</name>
<dbReference type="EMBL" id="CM047940">
    <property type="protein sequence ID" value="KAI9903940.1"/>
    <property type="molecule type" value="Genomic_DNA"/>
</dbReference>
<sequence length="324" mass="33142">MATFLTGAAFGAAMLASGFQNPSVIISQLKFENWHMIQAFLTATATSAIVYSVADRLGYINLKPRSSSPIGIFSQFDGNIVGGGLLGAGMAISGACPGTLLTQVAAGFETGLYAVGGAVLGGIVWTGFLGRAIKRRNQCKNIKPETHTMDEGLGISKTATSILFQAVCATMVVVTTLYTEPAPEPRILGAVGGLLIGGAQLFSIVTRRSMMGVSGSYEEAGNYIWWALGVNPRPGHGNMVFASGLLAGAWALAKCVPELVSGPGPDIDPLLAVLGSTVMIIGSRMAGGCTSGHGISGMSMLSVSSLVTIGTAFAVGSAVVPLIH</sequence>
<gene>
    <name evidence="1" type="ORF">N3K66_000469</name>
</gene>
<dbReference type="Proteomes" id="UP001163324">
    <property type="component" value="Chromosome 1"/>
</dbReference>
<reference evidence="1" key="1">
    <citation type="submission" date="2022-10" db="EMBL/GenBank/DDBJ databases">
        <title>Complete Genome of Trichothecium roseum strain YXFP-22015, a Plant Pathogen Isolated from Citrus.</title>
        <authorList>
            <person name="Wang Y."/>
            <person name="Zhu L."/>
        </authorList>
    </citation>
    <scope>NUCLEOTIDE SEQUENCE</scope>
    <source>
        <strain evidence="1">YXFP-22015</strain>
    </source>
</reference>
<keyword evidence="2" id="KW-1185">Reference proteome</keyword>
<accession>A0ACC0VBY3</accession>
<evidence type="ECO:0000313" key="2">
    <source>
        <dbReference type="Proteomes" id="UP001163324"/>
    </source>
</evidence>
<protein>
    <submittedName>
        <fullName evidence="1">Uncharacterized protein</fullName>
    </submittedName>
</protein>